<sequence length="294" mass="33094">MDVNYEHYRVFYFVVKCGSFTKAAEALNSSQPNVTRTMNRLEEELGCELLCRSNRGASLTKEGAELFPYVETAVEALSQGESVLAETLELQRGYLTIGASENAMALYLTEKLKEFHEAYPGIRLHIHNYSTSQAREQLRQGKIDFAVVTTPVADAEGIEVKRLLKFQETLVAGGAFRRGAKACRRLADLEDFPLISHGKGTMTFEFYRRLFLEQGLIFRPDMEVASSDQVLSLVEHGLGLGFLPEQMTKAAIRSGRLSRVSLEEQIPIRHVVLLTRRDTAKVAARRFANMLRAR</sequence>
<dbReference type="STRING" id="1261640.BHK98_07140"/>
<keyword evidence="4" id="KW-0804">Transcription</keyword>
<evidence type="ECO:0000256" key="1">
    <source>
        <dbReference type="ARBA" id="ARBA00009437"/>
    </source>
</evidence>
<dbReference type="PROSITE" id="PS50931">
    <property type="entry name" value="HTH_LYSR"/>
    <property type="match status" value="1"/>
</dbReference>
<evidence type="ECO:0000259" key="5">
    <source>
        <dbReference type="PROSITE" id="PS50931"/>
    </source>
</evidence>
<dbReference type="CDD" id="cd05466">
    <property type="entry name" value="PBP2_LTTR_substrate"/>
    <property type="match status" value="1"/>
</dbReference>
<dbReference type="AlphaFoldDB" id="A0A1Q9JL86"/>
<dbReference type="Pfam" id="PF00126">
    <property type="entry name" value="HTH_1"/>
    <property type="match status" value="1"/>
</dbReference>
<dbReference type="Proteomes" id="UP000187404">
    <property type="component" value="Unassembled WGS sequence"/>
</dbReference>
<evidence type="ECO:0000256" key="3">
    <source>
        <dbReference type="ARBA" id="ARBA00023125"/>
    </source>
</evidence>
<comment type="similarity">
    <text evidence="1">Belongs to the LysR transcriptional regulatory family.</text>
</comment>
<comment type="caution">
    <text evidence="6">The sequence shown here is derived from an EMBL/GenBank/DDBJ whole genome shotgun (WGS) entry which is preliminary data.</text>
</comment>
<dbReference type="GO" id="GO:0000976">
    <property type="term" value="F:transcription cis-regulatory region binding"/>
    <property type="evidence" value="ECO:0007669"/>
    <property type="project" value="TreeGrafter"/>
</dbReference>
<dbReference type="PRINTS" id="PR00039">
    <property type="entry name" value="HTHLYSR"/>
</dbReference>
<organism evidence="6 7">
    <name type="scientific">Hornefia porci</name>
    <dbReference type="NCBI Taxonomy" id="2652292"/>
    <lineage>
        <taxon>Bacteria</taxon>
        <taxon>Bacillati</taxon>
        <taxon>Bacillota</taxon>
        <taxon>Clostridia</taxon>
        <taxon>Peptostreptococcales</taxon>
        <taxon>Anaerovoracaceae</taxon>
        <taxon>Hornefia</taxon>
    </lineage>
</organism>
<dbReference type="InterPro" id="IPR000847">
    <property type="entry name" value="LysR_HTH_N"/>
</dbReference>
<feature type="domain" description="HTH lysR-type" evidence="5">
    <location>
        <begin position="1"/>
        <end position="60"/>
    </location>
</feature>
<proteinExistence type="inferred from homology"/>
<dbReference type="Gene3D" id="3.40.190.290">
    <property type="match status" value="1"/>
</dbReference>
<dbReference type="Pfam" id="PF03466">
    <property type="entry name" value="LysR_substrate"/>
    <property type="match status" value="1"/>
</dbReference>
<keyword evidence="7" id="KW-1185">Reference proteome</keyword>
<dbReference type="PANTHER" id="PTHR30126:SF64">
    <property type="entry name" value="HTH-TYPE TRANSCRIPTIONAL REGULATOR CITR"/>
    <property type="match status" value="1"/>
</dbReference>
<keyword evidence="2" id="KW-0805">Transcription regulation</keyword>
<dbReference type="FunFam" id="1.10.10.10:FF:000001">
    <property type="entry name" value="LysR family transcriptional regulator"/>
    <property type="match status" value="1"/>
</dbReference>
<evidence type="ECO:0000256" key="2">
    <source>
        <dbReference type="ARBA" id="ARBA00023015"/>
    </source>
</evidence>
<dbReference type="EMBL" id="MJIE01000001">
    <property type="protein sequence ID" value="OLR56982.1"/>
    <property type="molecule type" value="Genomic_DNA"/>
</dbReference>
<dbReference type="InterPro" id="IPR005119">
    <property type="entry name" value="LysR_subst-bd"/>
</dbReference>
<gene>
    <name evidence="6" type="ORF">BHK98_07140</name>
</gene>
<dbReference type="InterPro" id="IPR036390">
    <property type="entry name" value="WH_DNA-bd_sf"/>
</dbReference>
<keyword evidence="3" id="KW-0238">DNA-binding</keyword>
<dbReference type="InterPro" id="IPR036388">
    <property type="entry name" value="WH-like_DNA-bd_sf"/>
</dbReference>
<evidence type="ECO:0000256" key="4">
    <source>
        <dbReference type="ARBA" id="ARBA00023163"/>
    </source>
</evidence>
<name>A0A1Q9JL86_9FIRM</name>
<dbReference type="Gene3D" id="1.10.10.10">
    <property type="entry name" value="Winged helix-like DNA-binding domain superfamily/Winged helix DNA-binding domain"/>
    <property type="match status" value="1"/>
</dbReference>
<evidence type="ECO:0000313" key="7">
    <source>
        <dbReference type="Proteomes" id="UP000187404"/>
    </source>
</evidence>
<reference evidence="6 7" key="1">
    <citation type="journal article" date="2016" name="Appl. Environ. Microbiol.">
        <title>Function and Phylogeny of Bacterial Butyryl Coenzyme A:Acetate Transferases and Their Diversity in the Proximal Colon of Swine.</title>
        <authorList>
            <person name="Trachsel J."/>
            <person name="Bayles D.O."/>
            <person name="Looft T."/>
            <person name="Levine U.Y."/>
            <person name="Allen H.K."/>
        </authorList>
    </citation>
    <scope>NUCLEOTIDE SEQUENCE [LARGE SCALE GENOMIC DNA]</scope>
    <source>
        <strain evidence="6 7">68-3-10</strain>
    </source>
</reference>
<protein>
    <recommendedName>
        <fullName evidence="5">HTH lysR-type domain-containing protein</fullName>
    </recommendedName>
</protein>
<dbReference type="SUPFAM" id="SSF46785">
    <property type="entry name" value="Winged helix' DNA-binding domain"/>
    <property type="match status" value="1"/>
</dbReference>
<evidence type="ECO:0000313" key="6">
    <source>
        <dbReference type="EMBL" id="OLR56982.1"/>
    </source>
</evidence>
<accession>A0A1Q9JL86</accession>
<dbReference type="PANTHER" id="PTHR30126">
    <property type="entry name" value="HTH-TYPE TRANSCRIPTIONAL REGULATOR"/>
    <property type="match status" value="1"/>
</dbReference>
<dbReference type="SUPFAM" id="SSF53850">
    <property type="entry name" value="Periplasmic binding protein-like II"/>
    <property type="match status" value="1"/>
</dbReference>
<dbReference type="GO" id="GO:0003700">
    <property type="term" value="F:DNA-binding transcription factor activity"/>
    <property type="evidence" value="ECO:0007669"/>
    <property type="project" value="InterPro"/>
</dbReference>